<evidence type="ECO:0000256" key="1">
    <source>
        <dbReference type="SAM" id="MobiDB-lite"/>
    </source>
</evidence>
<gene>
    <name evidence="2" type="ORF">LCGC14_0444390</name>
</gene>
<name>A0A0F9SJL6_9ZZZZ</name>
<feature type="compositionally biased region" description="Low complexity" evidence="1">
    <location>
        <begin position="1"/>
        <end position="16"/>
    </location>
</feature>
<dbReference type="EMBL" id="LAZR01000432">
    <property type="protein sequence ID" value="KKN69150.1"/>
    <property type="molecule type" value="Genomic_DNA"/>
</dbReference>
<reference evidence="2" key="1">
    <citation type="journal article" date="2015" name="Nature">
        <title>Complex archaea that bridge the gap between prokaryotes and eukaryotes.</title>
        <authorList>
            <person name="Spang A."/>
            <person name="Saw J.H."/>
            <person name="Jorgensen S.L."/>
            <person name="Zaremba-Niedzwiedzka K."/>
            <person name="Martijn J."/>
            <person name="Lind A.E."/>
            <person name="van Eijk R."/>
            <person name="Schleper C."/>
            <person name="Guy L."/>
            <person name="Ettema T.J."/>
        </authorList>
    </citation>
    <scope>NUCLEOTIDE SEQUENCE</scope>
</reference>
<accession>A0A0F9SJL6</accession>
<feature type="region of interest" description="Disordered" evidence="1">
    <location>
        <begin position="1"/>
        <end position="29"/>
    </location>
</feature>
<organism evidence="2">
    <name type="scientific">marine sediment metagenome</name>
    <dbReference type="NCBI Taxonomy" id="412755"/>
    <lineage>
        <taxon>unclassified sequences</taxon>
        <taxon>metagenomes</taxon>
        <taxon>ecological metagenomes</taxon>
    </lineage>
</organism>
<sequence>MTTDTSESSEEQSGSTPGFSERSGARLESESDADQFIKWFLQIHPTAPNDLQRHILDFLESMNFYEWETAWIRDFYHLDRKDQLEFLQQIKVYL</sequence>
<comment type="caution">
    <text evidence="2">The sequence shown here is derived from an EMBL/GenBank/DDBJ whole genome shotgun (WGS) entry which is preliminary data.</text>
</comment>
<evidence type="ECO:0000313" key="2">
    <source>
        <dbReference type="EMBL" id="KKN69150.1"/>
    </source>
</evidence>
<proteinExistence type="predicted"/>
<protein>
    <submittedName>
        <fullName evidence="2">Uncharacterized protein</fullName>
    </submittedName>
</protein>
<dbReference type="AlphaFoldDB" id="A0A0F9SJL6"/>